<dbReference type="STRING" id="1891671.SAMN06295885_3437"/>
<dbReference type="OrthoDB" id="3218417at2"/>
<feature type="region of interest" description="Disordered" evidence="1">
    <location>
        <begin position="1"/>
        <end position="21"/>
    </location>
</feature>
<evidence type="ECO:0000313" key="2">
    <source>
        <dbReference type="EMBL" id="SMH49883.1"/>
    </source>
</evidence>
<reference evidence="3" key="1">
    <citation type="submission" date="2017-04" db="EMBL/GenBank/DDBJ databases">
        <authorList>
            <person name="Varghese N."/>
            <person name="Submissions S."/>
        </authorList>
    </citation>
    <scope>NUCLEOTIDE SEQUENCE [LARGE SCALE GENOMIC DNA]</scope>
    <source>
        <strain evidence="3">VKM Ac-2121</strain>
    </source>
</reference>
<dbReference type="SUPFAM" id="SSF58113">
    <property type="entry name" value="Apolipoprotein A-I"/>
    <property type="match status" value="1"/>
</dbReference>
<feature type="region of interest" description="Disordered" evidence="1">
    <location>
        <begin position="170"/>
        <end position="202"/>
    </location>
</feature>
<name>A0A1X7PEQ1_9MICO</name>
<dbReference type="RefSeq" id="WP_085477807.1">
    <property type="nucleotide sequence ID" value="NZ_FXBM01000003.1"/>
</dbReference>
<feature type="compositionally biased region" description="Polar residues" evidence="1">
    <location>
        <begin position="1"/>
        <end position="11"/>
    </location>
</feature>
<keyword evidence="3" id="KW-1185">Reference proteome</keyword>
<feature type="region of interest" description="Disordered" evidence="1">
    <location>
        <begin position="70"/>
        <end position="95"/>
    </location>
</feature>
<dbReference type="AlphaFoldDB" id="A0A1X7PEQ1"/>
<dbReference type="Pfam" id="PF12277">
    <property type="entry name" value="DUF3618"/>
    <property type="match status" value="1"/>
</dbReference>
<dbReference type="Proteomes" id="UP000193711">
    <property type="component" value="Unassembled WGS sequence"/>
</dbReference>
<organism evidence="2 3">
    <name type="scientific">Rathayibacter oskolensis</name>
    <dbReference type="NCBI Taxonomy" id="1891671"/>
    <lineage>
        <taxon>Bacteria</taxon>
        <taxon>Bacillati</taxon>
        <taxon>Actinomycetota</taxon>
        <taxon>Actinomycetes</taxon>
        <taxon>Micrococcales</taxon>
        <taxon>Microbacteriaceae</taxon>
        <taxon>Rathayibacter</taxon>
    </lineage>
</organism>
<evidence type="ECO:0000256" key="1">
    <source>
        <dbReference type="SAM" id="MobiDB-lite"/>
    </source>
</evidence>
<sequence length="202" mass="20488">MTYDAASTTPDYSKKTPEEIRADIERTRVELGGDVDALAEKVSPSAIAQRQTDKVKSAVGSVRDRVMGAAHDAGDSVSGGADSVKGAAGSVKGKAEGNPLAVGLIALGAGMLIASLIPASSAEKQAASKVKETAQPVVDKVTEAAKEAAGELREPAQQAFASVKETATGAAQNVKEAGTSATDDVKDSAREAKHAVQENGQS</sequence>
<feature type="compositionally biased region" description="Basic and acidic residues" evidence="1">
    <location>
        <begin position="12"/>
        <end position="21"/>
    </location>
</feature>
<proteinExistence type="predicted"/>
<dbReference type="InterPro" id="IPR022062">
    <property type="entry name" value="DUF3618"/>
</dbReference>
<feature type="compositionally biased region" description="Basic and acidic residues" evidence="1">
    <location>
        <begin position="183"/>
        <end position="196"/>
    </location>
</feature>
<gene>
    <name evidence="2" type="ORF">SAMN06295885_3437</name>
</gene>
<dbReference type="PANTHER" id="PTHR47372:SF11">
    <property type="entry name" value="RE19971P"/>
    <property type="match status" value="1"/>
</dbReference>
<dbReference type="Gene3D" id="1.20.120.20">
    <property type="entry name" value="Apolipoprotein"/>
    <property type="match status" value="1"/>
</dbReference>
<protein>
    <recommendedName>
        <fullName evidence="4">DUF3618 domain-containing protein</fullName>
    </recommendedName>
</protein>
<accession>A0A1X7PEQ1</accession>
<evidence type="ECO:0008006" key="4">
    <source>
        <dbReference type="Google" id="ProtNLM"/>
    </source>
</evidence>
<dbReference type="EMBL" id="FXBM01000003">
    <property type="protein sequence ID" value="SMH49883.1"/>
    <property type="molecule type" value="Genomic_DNA"/>
</dbReference>
<dbReference type="PANTHER" id="PTHR47372">
    <property type="entry name" value="DAUER UP-REGULATED-RELATED"/>
    <property type="match status" value="1"/>
</dbReference>
<evidence type="ECO:0000313" key="3">
    <source>
        <dbReference type="Proteomes" id="UP000193711"/>
    </source>
</evidence>